<proteinExistence type="predicted"/>
<dbReference type="PROSITE" id="PS00041">
    <property type="entry name" value="HTH_ARAC_FAMILY_1"/>
    <property type="match status" value="1"/>
</dbReference>
<dbReference type="AlphaFoldDB" id="A0A2T5PCI6"/>
<dbReference type="EMBL" id="QASN01000007">
    <property type="protein sequence ID" value="PTU75439.1"/>
    <property type="molecule type" value="Genomic_DNA"/>
</dbReference>
<evidence type="ECO:0000313" key="6">
    <source>
        <dbReference type="Proteomes" id="UP000244064"/>
    </source>
</evidence>
<organism evidence="5 6">
    <name type="scientific">Pseudomonas mangrovi</name>
    <dbReference type="NCBI Taxonomy" id="2161748"/>
    <lineage>
        <taxon>Bacteria</taxon>
        <taxon>Pseudomonadati</taxon>
        <taxon>Pseudomonadota</taxon>
        <taxon>Gammaproteobacteria</taxon>
        <taxon>Pseudomonadales</taxon>
        <taxon>Pseudomonadaceae</taxon>
        <taxon>Pseudomonas</taxon>
    </lineage>
</organism>
<dbReference type="InterPro" id="IPR052158">
    <property type="entry name" value="INH-QAR"/>
</dbReference>
<dbReference type="PANTHER" id="PTHR43130:SF3">
    <property type="entry name" value="HTH-TYPE TRANSCRIPTIONAL REGULATOR RV1931C"/>
    <property type="match status" value="1"/>
</dbReference>
<dbReference type="SUPFAM" id="SSF52317">
    <property type="entry name" value="Class I glutamine amidotransferase-like"/>
    <property type="match status" value="1"/>
</dbReference>
<sequence>MPTIAFHICPQTVCSSLTQALDALALANHLAGERLFNLQRFSHDGQSVRLGYARIEVDGDLAMAEQADLILLPATGSAIDQTLAANRSFIDWLRQRPPSQALASICSSAFLLAESGQLDGGLATTHWALAERFRQRYPQITLDCRALHTRHGLRRCSGGAQAGLDLCLELIAEHAGEWLAQRVAETLVVARRRGSQSRYRSLLPAPRSADPAVLALLGEMQRQPAANHGTEALAERLHCSPRTLLRRFQQATGLTPNDYLQRLRISAAQQALHDPRRSLESIALAVGYQDRAGFIRLFKRLCGETPGSFRRRLQQDAAD</sequence>
<keyword evidence="2" id="KW-0238">DNA-binding</keyword>
<dbReference type="Gene3D" id="1.10.10.60">
    <property type="entry name" value="Homeodomain-like"/>
    <property type="match status" value="2"/>
</dbReference>
<dbReference type="OrthoDB" id="9803764at2"/>
<keyword evidence="1" id="KW-0805">Transcription regulation</keyword>
<dbReference type="PANTHER" id="PTHR43130">
    <property type="entry name" value="ARAC-FAMILY TRANSCRIPTIONAL REGULATOR"/>
    <property type="match status" value="1"/>
</dbReference>
<dbReference type="InterPro" id="IPR029062">
    <property type="entry name" value="Class_I_gatase-like"/>
</dbReference>
<evidence type="ECO:0000259" key="4">
    <source>
        <dbReference type="PROSITE" id="PS01124"/>
    </source>
</evidence>
<protein>
    <submittedName>
        <fullName evidence="5">Transcriptional regulator</fullName>
    </submittedName>
</protein>
<accession>A0A2T5PCI6</accession>
<dbReference type="RefSeq" id="WP_108105740.1">
    <property type="nucleotide sequence ID" value="NZ_QASN01000007.1"/>
</dbReference>
<dbReference type="SMART" id="SM00342">
    <property type="entry name" value="HTH_ARAC"/>
    <property type="match status" value="1"/>
</dbReference>
<dbReference type="SUPFAM" id="SSF46689">
    <property type="entry name" value="Homeodomain-like"/>
    <property type="match status" value="2"/>
</dbReference>
<dbReference type="PROSITE" id="PS01124">
    <property type="entry name" value="HTH_ARAC_FAMILY_2"/>
    <property type="match status" value="1"/>
</dbReference>
<name>A0A2T5PCI6_9PSED</name>
<dbReference type="GO" id="GO:0009893">
    <property type="term" value="P:positive regulation of metabolic process"/>
    <property type="evidence" value="ECO:0007669"/>
    <property type="project" value="UniProtKB-ARBA"/>
</dbReference>
<reference evidence="5 6" key="1">
    <citation type="submission" date="2018-04" db="EMBL/GenBank/DDBJ databases">
        <title>Pseudomonas sp. nov., isolated from mangrove soil.</title>
        <authorList>
            <person name="Chen C."/>
        </authorList>
    </citation>
    <scope>NUCLEOTIDE SEQUENCE [LARGE SCALE GENOMIC DNA]</scope>
    <source>
        <strain evidence="5 6">TC-11</strain>
    </source>
</reference>
<evidence type="ECO:0000313" key="5">
    <source>
        <dbReference type="EMBL" id="PTU75439.1"/>
    </source>
</evidence>
<dbReference type="Pfam" id="PF12833">
    <property type="entry name" value="HTH_18"/>
    <property type="match status" value="1"/>
</dbReference>
<feature type="domain" description="HTH araC/xylS-type" evidence="4">
    <location>
        <begin position="210"/>
        <end position="312"/>
    </location>
</feature>
<dbReference type="InterPro" id="IPR009057">
    <property type="entry name" value="Homeodomain-like_sf"/>
</dbReference>
<dbReference type="InterPro" id="IPR018060">
    <property type="entry name" value="HTH_AraC"/>
</dbReference>
<dbReference type="InterPro" id="IPR018062">
    <property type="entry name" value="HTH_AraC-typ_CS"/>
</dbReference>
<comment type="caution">
    <text evidence="5">The sequence shown here is derived from an EMBL/GenBank/DDBJ whole genome shotgun (WGS) entry which is preliminary data.</text>
</comment>
<keyword evidence="3" id="KW-0804">Transcription</keyword>
<dbReference type="Gene3D" id="3.40.50.880">
    <property type="match status" value="1"/>
</dbReference>
<evidence type="ECO:0000256" key="1">
    <source>
        <dbReference type="ARBA" id="ARBA00023015"/>
    </source>
</evidence>
<evidence type="ECO:0000256" key="2">
    <source>
        <dbReference type="ARBA" id="ARBA00023125"/>
    </source>
</evidence>
<dbReference type="GO" id="GO:0003700">
    <property type="term" value="F:DNA-binding transcription factor activity"/>
    <property type="evidence" value="ECO:0007669"/>
    <property type="project" value="InterPro"/>
</dbReference>
<gene>
    <name evidence="5" type="ORF">DBO85_04680</name>
</gene>
<dbReference type="Proteomes" id="UP000244064">
    <property type="component" value="Unassembled WGS sequence"/>
</dbReference>
<evidence type="ECO:0000256" key="3">
    <source>
        <dbReference type="ARBA" id="ARBA00023163"/>
    </source>
</evidence>
<dbReference type="GO" id="GO:0043565">
    <property type="term" value="F:sequence-specific DNA binding"/>
    <property type="evidence" value="ECO:0007669"/>
    <property type="project" value="InterPro"/>
</dbReference>
<keyword evidence="6" id="KW-1185">Reference proteome</keyword>